<name>A0A8H7CSP2_9AGAR</name>
<dbReference type="OrthoDB" id="3365698at2759"/>
<proteinExistence type="predicted"/>
<dbReference type="EMBL" id="JACAZH010000018">
    <property type="protein sequence ID" value="KAF7346676.1"/>
    <property type="molecule type" value="Genomic_DNA"/>
</dbReference>
<accession>A0A8H7CSP2</accession>
<evidence type="ECO:0000313" key="2">
    <source>
        <dbReference type="Proteomes" id="UP000623467"/>
    </source>
</evidence>
<dbReference type="Proteomes" id="UP000623467">
    <property type="component" value="Unassembled WGS sequence"/>
</dbReference>
<sequence>MAAILVCCNCGAALNTSPSLVSLLKPLPSSPSPDITRLLKTNDAPLDAEISVVRQIISDDEDRLDALDARILHLQTVLAQLVKRRTQTSKHLRKHRSIASPIRRMPQELICEILDLSTARDRAGHEGKPPWRMGWISRSWRQYALGYPPLWSSFTVPASQAYPWGEDWITSQLPRLESQLLRSGTGPLNIHWSRFDRKEPSSRILDLMLPHSNRWRTVSFHKPPRAAVRPGRLISMSFPIRRPTNVELDWLQPLRGKLDALRRLEMVGLRCTTFLDVFATAPNLCKVVGISLPPADEASIEVPWKQIKYYRGTYSFAQQVDILQAAPNLLSCTLDITDYDYTFVPPTDTTITLRQLRRLCLDQLGFHLPIVAPNLEELRCVDGQLKIPQILSFVHRASCTLRRLVLWQCHIHPDLISALRDLPSLTYLFLENEGHLEEHGVALFAALTVSGTAADICPHLATMLYGYTRWDSSASQDSFVCMARSRFLANPSDPLNPRFASLRLLSIDAYESEYVPPKADVEARVRMLQDEGFDVTFLGEGETTEYLDSKED</sequence>
<dbReference type="InterPro" id="IPR032675">
    <property type="entry name" value="LRR_dom_sf"/>
</dbReference>
<evidence type="ECO:0000313" key="1">
    <source>
        <dbReference type="EMBL" id="KAF7346676.1"/>
    </source>
</evidence>
<dbReference type="SUPFAM" id="SSF52047">
    <property type="entry name" value="RNI-like"/>
    <property type="match status" value="1"/>
</dbReference>
<organism evidence="1 2">
    <name type="scientific">Mycena sanguinolenta</name>
    <dbReference type="NCBI Taxonomy" id="230812"/>
    <lineage>
        <taxon>Eukaryota</taxon>
        <taxon>Fungi</taxon>
        <taxon>Dikarya</taxon>
        <taxon>Basidiomycota</taxon>
        <taxon>Agaricomycotina</taxon>
        <taxon>Agaricomycetes</taxon>
        <taxon>Agaricomycetidae</taxon>
        <taxon>Agaricales</taxon>
        <taxon>Marasmiineae</taxon>
        <taxon>Mycenaceae</taxon>
        <taxon>Mycena</taxon>
    </lineage>
</organism>
<gene>
    <name evidence="1" type="ORF">MSAN_01805300</name>
</gene>
<dbReference type="Gene3D" id="3.80.10.10">
    <property type="entry name" value="Ribonuclease Inhibitor"/>
    <property type="match status" value="1"/>
</dbReference>
<reference evidence="1" key="1">
    <citation type="submission" date="2020-05" db="EMBL/GenBank/DDBJ databases">
        <title>Mycena genomes resolve the evolution of fungal bioluminescence.</title>
        <authorList>
            <person name="Tsai I.J."/>
        </authorList>
    </citation>
    <scope>NUCLEOTIDE SEQUENCE</scope>
    <source>
        <strain evidence="1">160909Yilan</strain>
    </source>
</reference>
<keyword evidence="2" id="KW-1185">Reference proteome</keyword>
<protein>
    <submittedName>
        <fullName evidence="1">F-box domain-containing protein</fullName>
    </submittedName>
</protein>
<dbReference type="AlphaFoldDB" id="A0A8H7CSP2"/>
<comment type="caution">
    <text evidence="1">The sequence shown here is derived from an EMBL/GenBank/DDBJ whole genome shotgun (WGS) entry which is preliminary data.</text>
</comment>